<dbReference type="Proteomes" id="UP000051647">
    <property type="component" value="Unassembled WGS sequence"/>
</dbReference>
<dbReference type="InterPro" id="IPR003180">
    <property type="entry name" value="MPG"/>
</dbReference>
<keyword evidence="3 5" id="KW-0378">Hydrolase</keyword>
<keyword evidence="2 5" id="KW-0227">DNA damage</keyword>
<evidence type="ECO:0000256" key="4">
    <source>
        <dbReference type="ARBA" id="ARBA00023204"/>
    </source>
</evidence>
<evidence type="ECO:0000256" key="1">
    <source>
        <dbReference type="ARBA" id="ARBA00009232"/>
    </source>
</evidence>
<dbReference type="EMBL" id="AZFA01000011">
    <property type="protein sequence ID" value="KRL66778.1"/>
    <property type="molecule type" value="Genomic_DNA"/>
</dbReference>
<comment type="similarity">
    <text evidence="1 5">Belongs to the DNA glycosylase MPG family.</text>
</comment>
<comment type="caution">
    <text evidence="6">The sequence shown here is derived from an EMBL/GenBank/DDBJ whole genome shotgun (WGS) entry which is preliminary data.</text>
</comment>
<dbReference type="OrthoDB" id="9794313at2"/>
<gene>
    <name evidence="6" type="ORF">FC27_GL000383</name>
</gene>
<dbReference type="Gene3D" id="3.10.300.10">
    <property type="entry name" value="Methylpurine-DNA glycosylase (MPG)"/>
    <property type="match status" value="1"/>
</dbReference>
<proteinExistence type="inferred from homology"/>
<dbReference type="InterPro" id="IPR011034">
    <property type="entry name" value="Formyl_transferase-like_C_sf"/>
</dbReference>
<sequence>MLGHILTYDSPKGKVSGMIVETEAYLGPVDKAAHSYGGRRSKANDPLFQKGGTIYIYSIHSWLDMDISLQEAGLPNGVLIRGVQPLEGLDIMEENRKKTGYDVTNGPAKWIRAFGIMDKELSGTMLNAGKFNFDLTHSKTPEKIEATPRIGVANKEEWAEKKMRFIVSGNPYVSKMYKRDMNLKTLGWK</sequence>
<dbReference type="AlphaFoldDB" id="A0A0R1SJ62"/>
<name>A0A0R1SJ62_9LACO</name>
<dbReference type="Pfam" id="PF02245">
    <property type="entry name" value="Pur_DNA_glyco"/>
    <property type="match status" value="1"/>
</dbReference>
<protein>
    <recommendedName>
        <fullName evidence="5">Putative 3-methyladenine DNA glycosylase</fullName>
        <ecNumber evidence="5">3.2.2.-</ecNumber>
    </recommendedName>
</protein>
<dbReference type="PATRIC" id="fig|1423815.3.peg.390"/>
<dbReference type="SUPFAM" id="SSF50486">
    <property type="entry name" value="FMT C-terminal domain-like"/>
    <property type="match status" value="1"/>
</dbReference>
<dbReference type="CDD" id="cd00540">
    <property type="entry name" value="AAG"/>
    <property type="match status" value="1"/>
</dbReference>
<dbReference type="InterPro" id="IPR036995">
    <property type="entry name" value="MPG_sf"/>
</dbReference>
<dbReference type="HAMAP" id="MF_00527">
    <property type="entry name" value="3MGH"/>
    <property type="match status" value="1"/>
</dbReference>
<evidence type="ECO:0000256" key="5">
    <source>
        <dbReference type="HAMAP-Rule" id="MF_00527"/>
    </source>
</evidence>
<evidence type="ECO:0000256" key="3">
    <source>
        <dbReference type="ARBA" id="ARBA00022801"/>
    </source>
</evidence>
<dbReference type="NCBIfam" id="TIGR00567">
    <property type="entry name" value="3mg"/>
    <property type="match status" value="1"/>
</dbReference>
<dbReference type="EC" id="3.2.2.-" evidence="5"/>
<dbReference type="PANTHER" id="PTHR10429">
    <property type="entry name" value="DNA-3-METHYLADENINE GLYCOSYLASE"/>
    <property type="match status" value="1"/>
</dbReference>
<evidence type="ECO:0000313" key="7">
    <source>
        <dbReference type="Proteomes" id="UP000051647"/>
    </source>
</evidence>
<dbReference type="GO" id="GO:0006284">
    <property type="term" value="P:base-excision repair"/>
    <property type="evidence" value="ECO:0007669"/>
    <property type="project" value="InterPro"/>
</dbReference>
<evidence type="ECO:0000313" key="6">
    <source>
        <dbReference type="EMBL" id="KRL66778.1"/>
    </source>
</evidence>
<dbReference type="GO" id="GO:0003677">
    <property type="term" value="F:DNA binding"/>
    <property type="evidence" value="ECO:0007669"/>
    <property type="project" value="InterPro"/>
</dbReference>
<dbReference type="eggNOG" id="COG2094">
    <property type="taxonomic scope" value="Bacteria"/>
</dbReference>
<dbReference type="GO" id="GO:0003905">
    <property type="term" value="F:alkylbase DNA N-glycosylase activity"/>
    <property type="evidence" value="ECO:0007669"/>
    <property type="project" value="InterPro"/>
</dbReference>
<keyword evidence="7" id="KW-1185">Reference proteome</keyword>
<evidence type="ECO:0000256" key="2">
    <source>
        <dbReference type="ARBA" id="ARBA00022763"/>
    </source>
</evidence>
<dbReference type="PANTHER" id="PTHR10429:SF0">
    <property type="entry name" value="DNA-3-METHYLADENINE GLYCOSYLASE"/>
    <property type="match status" value="1"/>
</dbReference>
<reference evidence="6 7" key="1">
    <citation type="journal article" date="2015" name="Genome Announc.">
        <title>Expanding the biotechnology potential of lactobacilli through comparative genomics of 213 strains and associated genera.</title>
        <authorList>
            <person name="Sun Z."/>
            <person name="Harris H.M."/>
            <person name="McCann A."/>
            <person name="Guo C."/>
            <person name="Argimon S."/>
            <person name="Zhang W."/>
            <person name="Yang X."/>
            <person name="Jeffery I.B."/>
            <person name="Cooney J.C."/>
            <person name="Kagawa T.F."/>
            <person name="Liu W."/>
            <person name="Song Y."/>
            <person name="Salvetti E."/>
            <person name="Wrobel A."/>
            <person name="Rasinkangas P."/>
            <person name="Parkhill J."/>
            <person name="Rea M.C."/>
            <person name="O'Sullivan O."/>
            <person name="Ritari J."/>
            <person name="Douillard F.P."/>
            <person name="Paul Ross R."/>
            <person name="Yang R."/>
            <person name="Briner A.E."/>
            <person name="Felis G.E."/>
            <person name="de Vos W.M."/>
            <person name="Barrangou R."/>
            <person name="Klaenhammer T.R."/>
            <person name="Caufield P.W."/>
            <person name="Cui Y."/>
            <person name="Zhang H."/>
            <person name="O'Toole P.W."/>
        </authorList>
    </citation>
    <scope>NUCLEOTIDE SEQUENCE [LARGE SCALE GENOMIC DNA]</scope>
    <source>
        <strain evidence="6 7">DSM 14857</strain>
    </source>
</reference>
<organism evidence="6 7">
    <name type="scientific">Companilactobacillus versmoldensis DSM 14857 = KCTC 3814</name>
    <dbReference type="NCBI Taxonomy" id="1423815"/>
    <lineage>
        <taxon>Bacteria</taxon>
        <taxon>Bacillati</taxon>
        <taxon>Bacillota</taxon>
        <taxon>Bacilli</taxon>
        <taxon>Lactobacillales</taxon>
        <taxon>Lactobacillaceae</taxon>
        <taxon>Companilactobacillus</taxon>
    </lineage>
</organism>
<keyword evidence="4 5" id="KW-0234">DNA repair</keyword>
<accession>A0A0R1SJ62</accession>